<reference evidence="8 9" key="1">
    <citation type="submission" date="2016-11" db="EMBL/GenBank/DDBJ databases">
        <authorList>
            <person name="Jaros S."/>
            <person name="Januszkiewicz K."/>
            <person name="Wedrychowicz H."/>
        </authorList>
    </citation>
    <scope>NUCLEOTIDE SEQUENCE [LARGE SCALE GENOMIC DNA]</scope>
    <source>
        <strain evidence="8 9">DSM 10502</strain>
    </source>
</reference>
<keyword evidence="4" id="KW-0677">Repeat</keyword>
<dbReference type="CDD" id="cd02511">
    <property type="entry name" value="Beta4Glucosyltransferase"/>
    <property type="match status" value="1"/>
</dbReference>
<gene>
    <name evidence="8" type="ORF">SAMN02745190_00160</name>
</gene>
<dbReference type="Pfam" id="PF00535">
    <property type="entry name" value="Glycos_transf_2"/>
    <property type="match status" value="1"/>
</dbReference>
<evidence type="ECO:0000313" key="9">
    <source>
        <dbReference type="Proteomes" id="UP000184404"/>
    </source>
</evidence>
<dbReference type="Gene3D" id="3.40.50.11380">
    <property type="match status" value="2"/>
</dbReference>
<evidence type="ECO:0000259" key="7">
    <source>
        <dbReference type="Pfam" id="PF13844"/>
    </source>
</evidence>
<dbReference type="PANTHER" id="PTHR44835">
    <property type="entry name" value="UDP-N-ACETYLGLUCOSAMINE--PEPTIDE N-ACETYLGLUCOSAMINYLTRANSFERASE SPINDLY-RELATED"/>
    <property type="match status" value="1"/>
</dbReference>
<comment type="pathway">
    <text evidence="1">Protein modification; protein glycosylation.</text>
</comment>
<proteinExistence type="predicted"/>
<sequence length="1458" mass="165097">MKVTACVIVKNEEKNIGLWLESARRLSDEMVVVDTGSEDRTKELAAAGGARVLDFPWCNDFSAAKNFALDNAEGDWIVFLDADETIRENDAPRVRQAMERYLGDTRVMGFVCRLVDYDPKALEVEKGDCYQIRIFRCSRSIRYEGRIHEHLVDAARSGRTAQLIPDVTIWHSGYAEAVRPEKFKRNLQILLEEQEKGNAQPMDAYYLADCYFGLGDYMNAAKYAVDAIGTGLMPMGLSNRPDEVLLVSLLRLGRPREEIDAALAVSLERHPKLPVFHFFAGDFAWERKDYDTAEHEWKKGLELLSASERGENVDVFASRDMEQVDKIKEHLAEIEKMKESEKPMAYREVREEAQKMRGFAAKGDTARALETAAKILKAKPENRELMEEVCVLFLDAEDAEKAAEAAECLKVAEKPYGYGCFLLASVRFLQKNMKEAQSFAERALSFGGLLEWQKGAVHHLLAELAKARGDRKTAAEEYLLSSGFKEIGNGKLADYSNYLLNLSFFENSDDKLLQAAKEYEKLLGTVPQHKHDEKHHRHDKLRIGYISPDFRRHIVACFSRAFFRSADRACFEVYGYSLCDENDVSRIFAAEADGFRYIKGLSAKDSAAIIYKDEIDILVDLSGHTGDNALPILAYKPAPVQISGVGWFRTTGLVAVDYFLADEASAPTGEEAQFTEKLIRLPHSHLCFTPILKAKSYPAPCRKAGHVTFGCFNQFDKVTDEMLSVWAEILRLVPGSKLFLKGSVFDRRERTDEIAKRLTEAGISMESVELEGYTDKYLDAYGRVDIALDTYPYPGGGTTCDALYMGVPVVTLSGSHHHTRFGTSLLKNIGLDKLCADSREKYVEAAVSLAENQKELSHLHQTIRRRMKETSVMNEKQYMTELEEAYASVWHEWEKVHSPHNCAKNDSKTNRLLNEAEAKKDWKKAVRIVSRMEAAGVAGDPECYLAAKAYYNMQDYEHALYWASGIKERTLWAHDIHCMEIWSLKSLGRFREAYEVCKAELASEIKNEAESGMRDWTLGIAGWLAYSMGLSDAPEQYLRASKESKSFVRKVEMYSSYLLAQNAVDTNEQELFEAHLRYGDFFRDVRQYTHKKHVEHKKLRIGYISSDFRQHVMVHFAWPFLTAYDRSRFEVHVYSLTGQEDRYSEALRKSADAWTNLAGQPWEKVARRIYDDEIDILVDLAGHSTGSGLPVLAHKPAPVQVSGLGYMATTGLSTVDYYLTDGFVDTEGAHEQLFTEKLLRLTSQFCYAPLGTFPASNGAPSKERGWVLFGVFNHFRKVTGEMLSAWKRILEAVPNSKLLMKSQIFFSPQNVDDAFERMEAAGLDMDRVIFEPATMDYMERYLDVDIALDTYPYPGGGTTADALYMGVPVITMYSDRRSSRFAYGMMAAVGLEGLTVETTEDYVARAVGLASDVELLDILHKRLRSMMEASPLMNAGQYMAEVEAAYERIWKERRVHEG</sequence>
<dbReference type="Pfam" id="PF13844">
    <property type="entry name" value="Glyco_transf_41"/>
    <property type="match status" value="4"/>
</dbReference>
<dbReference type="Gene3D" id="1.25.40.10">
    <property type="entry name" value="Tetratricopeptide repeat domain"/>
    <property type="match status" value="2"/>
</dbReference>
<dbReference type="InterPro" id="IPR029489">
    <property type="entry name" value="OGT/SEC/SPY_C"/>
</dbReference>
<keyword evidence="2" id="KW-0328">Glycosyltransferase</keyword>
<dbReference type="RefSeq" id="WP_094756381.1">
    <property type="nucleotide sequence ID" value="NZ_FQUG01000002.1"/>
</dbReference>
<dbReference type="SUPFAM" id="SSF53448">
    <property type="entry name" value="Nucleotide-diphospho-sugar transferases"/>
    <property type="match status" value="1"/>
</dbReference>
<dbReference type="Gene3D" id="3.90.550.10">
    <property type="entry name" value="Spore Coat Polysaccharide Biosynthesis Protein SpsA, Chain A"/>
    <property type="match status" value="1"/>
</dbReference>
<dbReference type="Proteomes" id="UP000184404">
    <property type="component" value="Unassembled WGS sequence"/>
</dbReference>
<keyword evidence="5" id="KW-0802">TPR repeat</keyword>
<feature type="domain" description="O-GlcNAc transferase C-terminal" evidence="7">
    <location>
        <begin position="528"/>
        <end position="685"/>
    </location>
</feature>
<name>A0A1M4SJK3_9FIRM</name>
<feature type="domain" description="O-GlcNAc transferase C-terminal" evidence="7">
    <location>
        <begin position="1267"/>
        <end position="1441"/>
    </location>
</feature>
<dbReference type="InterPro" id="IPR011990">
    <property type="entry name" value="TPR-like_helical_dom_sf"/>
</dbReference>
<dbReference type="PANTHER" id="PTHR44835:SF1">
    <property type="entry name" value="PROTEIN O-GLCNAC TRANSFERASE"/>
    <property type="match status" value="1"/>
</dbReference>
<organism evidence="8 9">
    <name type="scientific">Schwartzia succinivorans DSM 10502</name>
    <dbReference type="NCBI Taxonomy" id="1123243"/>
    <lineage>
        <taxon>Bacteria</taxon>
        <taxon>Bacillati</taxon>
        <taxon>Bacillota</taxon>
        <taxon>Negativicutes</taxon>
        <taxon>Selenomonadales</taxon>
        <taxon>Selenomonadaceae</taxon>
        <taxon>Schwartzia</taxon>
    </lineage>
</organism>
<feature type="domain" description="Glycosyltransferase 2-like" evidence="6">
    <location>
        <begin position="5"/>
        <end position="101"/>
    </location>
</feature>
<dbReference type="OrthoDB" id="1660777at2"/>
<dbReference type="InterPro" id="IPR001173">
    <property type="entry name" value="Glyco_trans_2-like"/>
</dbReference>
<dbReference type="GO" id="GO:0016757">
    <property type="term" value="F:glycosyltransferase activity"/>
    <property type="evidence" value="ECO:0007669"/>
    <property type="project" value="UniProtKB-KW"/>
</dbReference>
<evidence type="ECO:0000256" key="5">
    <source>
        <dbReference type="ARBA" id="ARBA00022803"/>
    </source>
</evidence>
<dbReference type="SUPFAM" id="SSF48452">
    <property type="entry name" value="TPR-like"/>
    <property type="match status" value="1"/>
</dbReference>
<dbReference type="Gene3D" id="3.40.50.2000">
    <property type="entry name" value="Glycogen Phosphorylase B"/>
    <property type="match status" value="2"/>
</dbReference>
<keyword evidence="9" id="KW-1185">Reference proteome</keyword>
<feature type="domain" description="O-GlcNAc transferase C-terminal" evidence="7">
    <location>
        <begin position="1087"/>
        <end position="1245"/>
    </location>
</feature>
<protein>
    <submittedName>
        <fullName evidence="8">Glycosyl transferase family 2</fullName>
    </submittedName>
</protein>
<evidence type="ECO:0000256" key="1">
    <source>
        <dbReference type="ARBA" id="ARBA00004922"/>
    </source>
</evidence>
<accession>A0A1M4SJK3</accession>
<evidence type="ECO:0000259" key="6">
    <source>
        <dbReference type="Pfam" id="PF00535"/>
    </source>
</evidence>
<evidence type="ECO:0000256" key="3">
    <source>
        <dbReference type="ARBA" id="ARBA00022679"/>
    </source>
</evidence>
<dbReference type="STRING" id="1123243.SAMN02745190_00160"/>
<evidence type="ECO:0000313" key="8">
    <source>
        <dbReference type="EMBL" id="SHE32454.1"/>
    </source>
</evidence>
<dbReference type="InterPro" id="IPR051939">
    <property type="entry name" value="Glycosyltr_41/O-GlcNAc_trsf"/>
</dbReference>
<dbReference type="EMBL" id="FQUG01000002">
    <property type="protein sequence ID" value="SHE32454.1"/>
    <property type="molecule type" value="Genomic_DNA"/>
</dbReference>
<evidence type="ECO:0000256" key="2">
    <source>
        <dbReference type="ARBA" id="ARBA00022676"/>
    </source>
</evidence>
<evidence type="ECO:0000256" key="4">
    <source>
        <dbReference type="ARBA" id="ARBA00022737"/>
    </source>
</evidence>
<keyword evidence="3 8" id="KW-0808">Transferase</keyword>
<dbReference type="SUPFAM" id="SSF53756">
    <property type="entry name" value="UDP-Glycosyltransferase/glycogen phosphorylase"/>
    <property type="match status" value="1"/>
</dbReference>
<feature type="domain" description="O-GlcNAc transferase C-terminal" evidence="7">
    <location>
        <begin position="707"/>
        <end position="882"/>
    </location>
</feature>
<dbReference type="InterPro" id="IPR029044">
    <property type="entry name" value="Nucleotide-diphossugar_trans"/>
</dbReference>